<evidence type="ECO:0000313" key="2">
    <source>
        <dbReference type="EMBL" id="MFK4751062.1"/>
    </source>
</evidence>
<name>A0ABW8NDN5_9GAMM</name>
<evidence type="ECO:0000313" key="3">
    <source>
        <dbReference type="Proteomes" id="UP001620597"/>
    </source>
</evidence>
<keyword evidence="1" id="KW-1133">Transmembrane helix</keyword>
<protein>
    <submittedName>
        <fullName evidence="2">Uncharacterized protein</fullName>
    </submittedName>
</protein>
<keyword evidence="1" id="KW-0472">Membrane</keyword>
<dbReference type="EMBL" id="JBBKTX010000001">
    <property type="protein sequence ID" value="MFK4751062.1"/>
    <property type="molecule type" value="Genomic_DNA"/>
</dbReference>
<feature type="transmembrane region" description="Helical" evidence="1">
    <location>
        <begin position="29"/>
        <end position="48"/>
    </location>
</feature>
<reference evidence="2 3" key="1">
    <citation type="submission" date="2024-03" db="EMBL/GenBank/DDBJ databases">
        <title>High-quality draft genome sequence of Oceanobacter sp. wDCs-4.</title>
        <authorList>
            <person name="Dong C."/>
        </authorList>
    </citation>
    <scope>NUCLEOTIDE SEQUENCE [LARGE SCALE GENOMIC DNA]</scope>
    <source>
        <strain evidence="3">wDCs-4</strain>
    </source>
</reference>
<feature type="transmembrane region" description="Helical" evidence="1">
    <location>
        <begin position="6"/>
        <end position="22"/>
    </location>
</feature>
<feature type="transmembrane region" description="Helical" evidence="1">
    <location>
        <begin position="54"/>
        <end position="76"/>
    </location>
</feature>
<feature type="transmembrane region" description="Helical" evidence="1">
    <location>
        <begin position="217"/>
        <end position="236"/>
    </location>
</feature>
<feature type="transmembrane region" description="Helical" evidence="1">
    <location>
        <begin position="242"/>
        <end position="262"/>
    </location>
</feature>
<gene>
    <name evidence="2" type="ORF">WG929_01445</name>
</gene>
<dbReference type="Proteomes" id="UP001620597">
    <property type="component" value="Unassembled WGS sequence"/>
</dbReference>
<dbReference type="RefSeq" id="WP_416204581.1">
    <property type="nucleotide sequence ID" value="NZ_JBBKTX010000001.1"/>
</dbReference>
<accession>A0ABW8NDN5</accession>
<organism evidence="2 3">
    <name type="scientific">Oceanobacter antarcticus</name>
    <dbReference type="NCBI Taxonomy" id="3133425"/>
    <lineage>
        <taxon>Bacteria</taxon>
        <taxon>Pseudomonadati</taxon>
        <taxon>Pseudomonadota</taxon>
        <taxon>Gammaproteobacteria</taxon>
        <taxon>Oceanospirillales</taxon>
        <taxon>Oceanospirillaceae</taxon>
        <taxon>Oceanobacter</taxon>
    </lineage>
</organism>
<sequence length="271" mass="29564">MLILAKILITFLTVVLLARVAEQMSPRHAGLLAGFPLGTGIALYFFGWQQGTDFAATSAVFTLSGLTSAVCLAWGYWQVIRRHTGLHWVPVAMISGLLCFFASSWLLQQLPPHRGLGLLVVVGAIVCFHTLFRAIDETAPLSSDPYIGADWFHKPLVRLLFRAAMATFTILLITGLADVLGPQRAGLLAAFPVSFFPLLLILHLGQGASVVARTIRHYPDGLGALVVYALCVSYTYPVLGLHWGTVVCLVASLLYLFVYGYLRQRLLRPAA</sequence>
<keyword evidence="1" id="KW-0812">Transmembrane</keyword>
<keyword evidence="3" id="KW-1185">Reference proteome</keyword>
<comment type="caution">
    <text evidence="2">The sequence shown here is derived from an EMBL/GenBank/DDBJ whole genome shotgun (WGS) entry which is preliminary data.</text>
</comment>
<feature type="transmembrane region" description="Helical" evidence="1">
    <location>
        <begin position="186"/>
        <end position="205"/>
    </location>
</feature>
<proteinExistence type="predicted"/>
<feature type="transmembrane region" description="Helical" evidence="1">
    <location>
        <begin position="88"/>
        <end position="107"/>
    </location>
</feature>
<feature type="transmembrane region" description="Helical" evidence="1">
    <location>
        <begin position="113"/>
        <end position="132"/>
    </location>
</feature>
<feature type="transmembrane region" description="Helical" evidence="1">
    <location>
        <begin position="159"/>
        <end position="180"/>
    </location>
</feature>
<evidence type="ECO:0000256" key="1">
    <source>
        <dbReference type="SAM" id="Phobius"/>
    </source>
</evidence>